<dbReference type="GO" id="GO:0004519">
    <property type="term" value="F:endonuclease activity"/>
    <property type="evidence" value="ECO:0007669"/>
    <property type="project" value="UniProtKB-KW"/>
</dbReference>
<dbReference type="RefSeq" id="WP_119702454.1">
    <property type="nucleotide sequence ID" value="NZ_JBHSOI010000001.1"/>
</dbReference>
<keyword evidence="2" id="KW-0255">Endonuclease</keyword>
<comment type="caution">
    <text evidence="2">The sequence shown here is derived from an EMBL/GenBank/DDBJ whole genome shotgun (WGS) entry which is preliminary data.</text>
</comment>
<dbReference type="Proteomes" id="UP000265581">
    <property type="component" value="Unassembled WGS sequence"/>
</dbReference>
<protein>
    <submittedName>
        <fullName evidence="2">HNH endonuclease</fullName>
    </submittedName>
</protein>
<dbReference type="InterPro" id="IPR003870">
    <property type="entry name" value="DUF222"/>
</dbReference>
<sequence>MATSTADPIDVLTDVAREQARAEARAVTAMLEFRDRELERIEMQVDSPMKRFNERSAIALAIGEAMGFSEGQVQYRLSFADTVRDHSPTTWAAFSEGRIDLGRVREIGHTISQLKRAESVHRLDRRVVEYAETHTVAELRGWLKRFVRRVEADLAVERADDEQAKRHVSFQHGDDSMGFLGAYLSSHELAAIENRIRRAARCPVDPDDQRTVAQREADLLVAWCLSTSSRGDDLSTGSRGEGVIDANIAVTVDADVLAGANPGFAESTDGRWGVPANWIADVVGSGSTFWHRIVVDPVSDDVLAHEYVGRFAPDVLSIALRFLYGTCQGPGCMVPVERCDIDHRQPWPEGPTRGDNLGPLCRRHHTYKGHGILHWTTRPQPARPAA</sequence>
<dbReference type="Pfam" id="PF02720">
    <property type="entry name" value="DUF222"/>
    <property type="match status" value="1"/>
</dbReference>
<keyword evidence="3" id="KW-1185">Reference proteome</keyword>
<evidence type="ECO:0000259" key="1">
    <source>
        <dbReference type="Pfam" id="PF02720"/>
    </source>
</evidence>
<accession>A0A371P8U5</accession>
<organism evidence="2 3">
    <name type="scientific">Aeromicrobium endophyticum</name>
    <dbReference type="NCBI Taxonomy" id="2292704"/>
    <lineage>
        <taxon>Bacteria</taxon>
        <taxon>Bacillati</taxon>
        <taxon>Actinomycetota</taxon>
        <taxon>Actinomycetes</taxon>
        <taxon>Propionibacteriales</taxon>
        <taxon>Nocardioidaceae</taxon>
        <taxon>Aeromicrobium</taxon>
    </lineage>
</organism>
<evidence type="ECO:0000313" key="3">
    <source>
        <dbReference type="Proteomes" id="UP000265581"/>
    </source>
</evidence>
<reference evidence="2 3" key="1">
    <citation type="submission" date="2018-08" db="EMBL/GenBank/DDBJ databases">
        <title>Aeromicrobium sp. M2KJ-4, whole genome shotgun sequence.</title>
        <authorList>
            <person name="Tuo L."/>
        </authorList>
    </citation>
    <scope>NUCLEOTIDE SEQUENCE [LARGE SCALE GENOMIC DNA]</scope>
    <source>
        <strain evidence="2 3">M2KJ-4</strain>
    </source>
</reference>
<dbReference type="EMBL" id="QUBR01000001">
    <property type="protein sequence ID" value="REK72322.1"/>
    <property type="molecule type" value="Genomic_DNA"/>
</dbReference>
<name>A0A371P8U5_9ACTN</name>
<proteinExistence type="predicted"/>
<evidence type="ECO:0000313" key="2">
    <source>
        <dbReference type="EMBL" id="REK72322.1"/>
    </source>
</evidence>
<gene>
    <name evidence="2" type="ORF">DX116_01395</name>
</gene>
<dbReference type="CDD" id="cd00085">
    <property type="entry name" value="HNHc"/>
    <property type="match status" value="1"/>
</dbReference>
<dbReference type="AlphaFoldDB" id="A0A371P8U5"/>
<keyword evidence="2" id="KW-0378">Hydrolase</keyword>
<feature type="domain" description="DUF222" evidence="1">
    <location>
        <begin position="17"/>
        <end position="271"/>
    </location>
</feature>
<keyword evidence="2" id="KW-0540">Nuclease</keyword>
<dbReference type="InterPro" id="IPR003615">
    <property type="entry name" value="HNH_nuc"/>
</dbReference>